<dbReference type="EMBL" id="CAJOBA010000020">
    <property type="protein sequence ID" value="CAF3495249.1"/>
    <property type="molecule type" value="Genomic_DNA"/>
</dbReference>
<name>A0A8S2CMS2_9BILA</name>
<feature type="region of interest" description="Disordered" evidence="1">
    <location>
        <begin position="121"/>
        <end position="163"/>
    </location>
</feature>
<feature type="compositionally biased region" description="Basic and acidic residues" evidence="1">
    <location>
        <begin position="121"/>
        <end position="132"/>
    </location>
</feature>
<dbReference type="EMBL" id="CAJNOK010000020">
    <property type="protein sequence ID" value="CAF0723113.1"/>
    <property type="molecule type" value="Genomic_DNA"/>
</dbReference>
<evidence type="ECO:0000313" key="2">
    <source>
        <dbReference type="EMBL" id="CAF0723113.1"/>
    </source>
</evidence>
<dbReference type="AlphaFoldDB" id="A0A8S2CMS2"/>
<comment type="caution">
    <text evidence="2">The sequence shown here is derived from an EMBL/GenBank/DDBJ whole genome shotgun (WGS) entry which is preliminary data.</text>
</comment>
<organism evidence="2 4">
    <name type="scientific">Didymodactylos carnosus</name>
    <dbReference type="NCBI Taxonomy" id="1234261"/>
    <lineage>
        <taxon>Eukaryota</taxon>
        <taxon>Metazoa</taxon>
        <taxon>Spiralia</taxon>
        <taxon>Gnathifera</taxon>
        <taxon>Rotifera</taxon>
        <taxon>Eurotatoria</taxon>
        <taxon>Bdelloidea</taxon>
        <taxon>Philodinida</taxon>
        <taxon>Philodinidae</taxon>
        <taxon>Didymodactylos</taxon>
    </lineage>
</organism>
<reference evidence="2" key="1">
    <citation type="submission" date="2021-02" db="EMBL/GenBank/DDBJ databases">
        <authorList>
            <person name="Nowell W R."/>
        </authorList>
    </citation>
    <scope>NUCLEOTIDE SEQUENCE</scope>
</reference>
<sequence>MQYRFPPLYGSQFHRPNLFLSSTNLLAPPQWVQHPRMFSNTSRYPLVYPSSSFPYMVPFSFPSISLQPHRRQILPCTSYSNTRYNHLKESTGNHQRRVANSYSSSVGSRFDSLADLRNPFDQKDKSFSDLRQSDTSLRTSKLNERPSSHNGIRLRKSISPRQKPLPKAHSWHFIANSLNKNLSAGYVKHSMERNLHHSGVRRPFLLRPNRPSIRRKLEQKSGVIRINTLDEMPIIQTNKSDDVNSQLRSSIRKRHLSRDSLIHPQKCVYSTLRRNSTNNLKRSFRNQHDVNRLLAKNSHDGSDMGSDHLSRSSSNESFQDMLRHDPLLVEAMEDYKKFRANSSRSTPVSHVHHVHPTSQESDHYHKRSVQRNLSLDSLCSSTNSHYSSPSICNNSQSSFTSMERSEIRHLIKTMKQNSRKIPLKSCATIPHAPPFLLSKEYNRHCLKKSSIANELDKEFSRIRAQQPNQELSYVPPSMICRRKTPYCPINQKTKSINKEITPSPSPPPTFADLLRTVQLKPINTKKPAIKNSFNIKTQNDSNQTSSEIYENPVDNHTTQSKSSASDETDSSHQENDENTLMDYLRIKNETGWKTERLSETRLSTEKPEYATPMRKDMAITKQQTEDISTDPEVTTLSQFQPSLRLKSEQQSRSFSFCNPIIDVQQRQQQIRKDKIRPVSMFNFLHCGLTNPLPVTFQPNRNQAKDNIYATEEQIDKCIITQTDDNDGTQDIDSAILQNHLDNNHLITDYFYSDFHIKSSRSSSLLHDISKVFYRRKQHLINGGEKTQRKNHRCSVM</sequence>
<feature type="compositionally biased region" description="Polar residues" evidence="1">
    <location>
        <begin position="531"/>
        <end position="559"/>
    </location>
</feature>
<feature type="compositionally biased region" description="Basic and acidic residues" evidence="1">
    <location>
        <begin position="296"/>
        <end position="310"/>
    </location>
</feature>
<gene>
    <name evidence="2" type="ORF">OVA965_LOCUS201</name>
    <name evidence="3" type="ORF">TMI583_LOCUS201</name>
</gene>
<protein>
    <submittedName>
        <fullName evidence="2">Uncharacterized protein</fullName>
    </submittedName>
</protein>
<feature type="region of interest" description="Disordered" evidence="1">
    <location>
        <begin position="296"/>
        <end position="318"/>
    </location>
</feature>
<feature type="compositionally biased region" description="Basic residues" evidence="1">
    <location>
        <begin position="152"/>
        <end position="163"/>
    </location>
</feature>
<evidence type="ECO:0000313" key="4">
    <source>
        <dbReference type="Proteomes" id="UP000677228"/>
    </source>
</evidence>
<dbReference type="Proteomes" id="UP000682733">
    <property type="component" value="Unassembled WGS sequence"/>
</dbReference>
<feature type="region of interest" description="Disordered" evidence="1">
    <location>
        <begin position="341"/>
        <end position="365"/>
    </location>
</feature>
<proteinExistence type="predicted"/>
<feature type="region of interest" description="Disordered" evidence="1">
    <location>
        <begin position="530"/>
        <end position="580"/>
    </location>
</feature>
<evidence type="ECO:0000256" key="1">
    <source>
        <dbReference type="SAM" id="MobiDB-lite"/>
    </source>
</evidence>
<accession>A0A8S2CMS2</accession>
<dbReference type="Proteomes" id="UP000677228">
    <property type="component" value="Unassembled WGS sequence"/>
</dbReference>
<evidence type="ECO:0000313" key="3">
    <source>
        <dbReference type="EMBL" id="CAF3495249.1"/>
    </source>
</evidence>